<keyword evidence="2" id="KW-1185">Reference proteome</keyword>
<dbReference type="AlphaFoldDB" id="A0A267DZ64"/>
<comment type="caution">
    <text evidence="1">The sequence shown here is derived from an EMBL/GenBank/DDBJ whole genome shotgun (WGS) entry which is preliminary data.</text>
</comment>
<reference evidence="1 2" key="1">
    <citation type="submission" date="2017-06" db="EMBL/GenBank/DDBJ databases">
        <title>A platform for efficient transgenesis in Macrostomum lignano, a flatworm model organism for stem cell research.</title>
        <authorList>
            <person name="Berezikov E."/>
        </authorList>
    </citation>
    <scope>NUCLEOTIDE SEQUENCE [LARGE SCALE GENOMIC DNA]</scope>
    <source>
        <strain evidence="1">DV1</strain>
        <tissue evidence="1">Whole organism</tissue>
    </source>
</reference>
<proteinExistence type="predicted"/>
<sequence length="85" mass="10482">MECCRRRNCNYCLRIEDYAIMRDVRVPCCCRHPGWLHPNDLDSCCYNRWCELCYDRNCFDGPRRRNSRNGYPHCCCKHHFYEYES</sequence>
<evidence type="ECO:0000313" key="2">
    <source>
        <dbReference type="Proteomes" id="UP000215902"/>
    </source>
</evidence>
<accession>A0A267DZ64</accession>
<dbReference type="EMBL" id="NIVC01002882">
    <property type="protein sequence ID" value="PAA54600.1"/>
    <property type="molecule type" value="Genomic_DNA"/>
</dbReference>
<gene>
    <name evidence="1" type="ORF">BOX15_Mlig004807g1</name>
</gene>
<evidence type="ECO:0000313" key="1">
    <source>
        <dbReference type="EMBL" id="PAA54600.1"/>
    </source>
</evidence>
<name>A0A267DZ64_9PLAT</name>
<organism evidence="1 2">
    <name type="scientific">Macrostomum lignano</name>
    <dbReference type="NCBI Taxonomy" id="282301"/>
    <lineage>
        <taxon>Eukaryota</taxon>
        <taxon>Metazoa</taxon>
        <taxon>Spiralia</taxon>
        <taxon>Lophotrochozoa</taxon>
        <taxon>Platyhelminthes</taxon>
        <taxon>Rhabditophora</taxon>
        <taxon>Macrostomorpha</taxon>
        <taxon>Macrostomida</taxon>
        <taxon>Macrostomidae</taxon>
        <taxon>Macrostomum</taxon>
    </lineage>
</organism>
<protein>
    <submittedName>
        <fullName evidence="1">Uncharacterized protein</fullName>
    </submittedName>
</protein>
<dbReference type="Proteomes" id="UP000215902">
    <property type="component" value="Unassembled WGS sequence"/>
</dbReference>